<dbReference type="RefSeq" id="WP_345410131.1">
    <property type="nucleotide sequence ID" value="NZ_BAABHO010000001.1"/>
</dbReference>
<feature type="region of interest" description="Disordered" evidence="5">
    <location>
        <begin position="477"/>
        <end position="529"/>
    </location>
</feature>
<feature type="transmembrane region" description="Helical" evidence="6">
    <location>
        <begin position="297"/>
        <end position="316"/>
    </location>
</feature>
<dbReference type="EMBL" id="BAABHO010000001">
    <property type="protein sequence ID" value="GAA4772196.1"/>
    <property type="molecule type" value="Genomic_DNA"/>
</dbReference>
<feature type="transmembrane region" description="Helical" evidence="6">
    <location>
        <begin position="176"/>
        <end position="196"/>
    </location>
</feature>
<feature type="transmembrane region" description="Helical" evidence="6">
    <location>
        <begin position="16"/>
        <end position="33"/>
    </location>
</feature>
<keyword evidence="2 6" id="KW-0812">Transmembrane</keyword>
<evidence type="ECO:0000313" key="9">
    <source>
        <dbReference type="Proteomes" id="UP001500928"/>
    </source>
</evidence>
<evidence type="ECO:0000256" key="5">
    <source>
        <dbReference type="SAM" id="MobiDB-lite"/>
    </source>
</evidence>
<feature type="transmembrane region" description="Helical" evidence="6">
    <location>
        <begin position="146"/>
        <end position="164"/>
    </location>
</feature>
<keyword evidence="9" id="KW-1185">Reference proteome</keyword>
<feature type="transmembrane region" description="Helical" evidence="6">
    <location>
        <begin position="426"/>
        <end position="446"/>
    </location>
</feature>
<dbReference type="InterPro" id="IPR051533">
    <property type="entry name" value="WaaL-like"/>
</dbReference>
<feature type="domain" description="O-antigen ligase-related" evidence="7">
    <location>
        <begin position="259"/>
        <end position="403"/>
    </location>
</feature>
<evidence type="ECO:0000256" key="6">
    <source>
        <dbReference type="SAM" id="Phobius"/>
    </source>
</evidence>
<evidence type="ECO:0000256" key="1">
    <source>
        <dbReference type="ARBA" id="ARBA00004141"/>
    </source>
</evidence>
<dbReference type="PANTHER" id="PTHR37422">
    <property type="entry name" value="TEICHURONIC ACID BIOSYNTHESIS PROTEIN TUAE"/>
    <property type="match status" value="1"/>
</dbReference>
<accession>A0ABP9A2P0</accession>
<organism evidence="8 9">
    <name type="scientific">Actinomycetospora chlora</name>
    <dbReference type="NCBI Taxonomy" id="663608"/>
    <lineage>
        <taxon>Bacteria</taxon>
        <taxon>Bacillati</taxon>
        <taxon>Actinomycetota</taxon>
        <taxon>Actinomycetes</taxon>
        <taxon>Pseudonocardiales</taxon>
        <taxon>Pseudonocardiaceae</taxon>
        <taxon>Actinomycetospora</taxon>
    </lineage>
</organism>
<feature type="compositionally biased region" description="Basic and acidic residues" evidence="5">
    <location>
        <begin position="497"/>
        <end position="513"/>
    </location>
</feature>
<feature type="compositionally biased region" description="Gly residues" evidence="5">
    <location>
        <begin position="486"/>
        <end position="495"/>
    </location>
</feature>
<keyword evidence="3 6" id="KW-1133">Transmembrane helix</keyword>
<evidence type="ECO:0000256" key="2">
    <source>
        <dbReference type="ARBA" id="ARBA00022692"/>
    </source>
</evidence>
<feature type="transmembrane region" description="Helical" evidence="6">
    <location>
        <begin position="394"/>
        <end position="414"/>
    </location>
</feature>
<evidence type="ECO:0000259" key="7">
    <source>
        <dbReference type="Pfam" id="PF04932"/>
    </source>
</evidence>
<feature type="transmembrane region" description="Helical" evidence="6">
    <location>
        <begin position="251"/>
        <end position="268"/>
    </location>
</feature>
<proteinExistence type="predicted"/>
<feature type="transmembrane region" description="Helical" evidence="6">
    <location>
        <begin position="274"/>
        <end position="290"/>
    </location>
</feature>
<dbReference type="Proteomes" id="UP001500928">
    <property type="component" value="Unassembled WGS sequence"/>
</dbReference>
<evidence type="ECO:0000256" key="4">
    <source>
        <dbReference type="ARBA" id="ARBA00023136"/>
    </source>
</evidence>
<dbReference type="PANTHER" id="PTHR37422:SF23">
    <property type="entry name" value="TEICHURONIC ACID BIOSYNTHESIS PROTEIN TUAE"/>
    <property type="match status" value="1"/>
</dbReference>
<feature type="transmembrane region" description="Helical" evidence="6">
    <location>
        <begin position="226"/>
        <end position="244"/>
    </location>
</feature>
<name>A0ABP9A2P0_9PSEU</name>
<evidence type="ECO:0000256" key="3">
    <source>
        <dbReference type="ARBA" id="ARBA00022989"/>
    </source>
</evidence>
<reference evidence="9" key="1">
    <citation type="journal article" date="2019" name="Int. J. Syst. Evol. Microbiol.">
        <title>The Global Catalogue of Microorganisms (GCM) 10K type strain sequencing project: providing services to taxonomists for standard genome sequencing and annotation.</title>
        <authorList>
            <consortium name="The Broad Institute Genomics Platform"/>
            <consortium name="The Broad Institute Genome Sequencing Center for Infectious Disease"/>
            <person name="Wu L."/>
            <person name="Ma J."/>
        </authorList>
    </citation>
    <scope>NUCLEOTIDE SEQUENCE [LARGE SCALE GENOMIC DNA]</scope>
    <source>
        <strain evidence="9">JCM 17979</strain>
    </source>
</reference>
<dbReference type="InterPro" id="IPR007016">
    <property type="entry name" value="O-antigen_ligase-rel_domated"/>
</dbReference>
<keyword evidence="4 6" id="KW-0472">Membrane</keyword>
<feature type="transmembrane region" description="Helical" evidence="6">
    <location>
        <begin position="111"/>
        <end position="131"/>
    </location>
</feature>
<feature type="transmembrane region" description="Helical" evidence="6">
    <location>
        <begin position="40"/>
        <end position="66"/>
    </location>
</feature>
<gene>
    <name evidence="8" type="ORF">GCM10023200_00630</name>
</gene>
<dbReference type="Pfam" id="PF04932">
    <property type="entry name" value="Wzy_C"/>
    <property type="match status" value="1"/>
</dbReference>
<comment type="caution">
    <text evidence="8">The sequence shown here is derived from an EMBL/GenBank/DDBJ whole genome shotgun (WGS) entry which is preliminary data.</text>
</comment>
<evidence type="ECO:0000313" key="8">
    <source>
        <dbReference type="EMBL" id="GAA4772196.1"/>
    </source>
</evidence>
<protein>
    <recommendedName>
        <fullName evidence="7">O-antigen ligase-related domain-containing protein</fullName>
    </recommendedName>
</protein>
<comment type="subcellular location">
    <subcellularLocation>
        <location evidence="1">Membrane</location>
        <topology evidence="1">Multi-pass membrane protein</topology>
    </subcellularLocation>
</comment>
<feature type="transmembrane region" description="Helical" evidence="6">
    <location>
        <begin position="452"/>
        <end position="471"/>
    </location>
</feature>
<sequence length="529" mass="57029">MSLLTRGRERSPRTDLLVGAVACVIVLGLAVSSPSDVGMLLAGVAVAALVALVALGDPLLALVLVFAASFGRLAQKEIISTELLTPALVGCALAYALAVKQGRKQAPTLGAVEWLMAAYLVWNLTSLFMGHDLPAIDPVTGGDQNAWRWIFTGTVVPFAAYVLGKGVADDERGVRWILWSTLVFSTYSTWISIAQFRGLGSLVWPRYIINDPAWTGRANGVFNQPVVNGLILDMGFLVCLFLATRPGTGRWTKAGLYLLALATAYAVYLTHTRVVLLALVIAIGMGILFAKGWRRPFVVCLVLGAAGVAANASTFFSSDRASGGVGSSHELLDRLNIMATSWNAIQEHPFFGIGIARFLAYNTWYHVQWSQNVPWDAGYNIISHENEIGIAAELGIPGALLWVGVLVGILYTMWRALRELPAGEFLGQPLALLGAMAMMTVVVNGLTVDLRLLDFATFTPFLYAGMVAIQLERHRAKARRPRPGVPGSGLPGGMSGDEQRSWWDAHPRDEDRPASPADPAAGRRLQPSR</sequence>